<evidence type="ECO:0000256" key="1">
    <source>
        <dbReference type="SAM" id="MobiDB-lite"/>
    </source>
</evidence>
<accession>A0A4U5PFD0</accession>
<keyword evidence="2" id="KW-1133">Transmembrane helix</keyword>
<dbReference type="Proteomes" id="UP000298663">
    <property type="component" value="Unassembled WGS sequence"/>
</dbReference>
<feature type="compositionally biased region" description="Basic and acidic residues" evidence="1">
    <location>
        <begin position="158"/>
        <end position="175"/>
    </location>
</feature>
<proteinExistence type="predicted"/>
<gene>
    <name evidence="3" type="ORF">L596_009158</name>
</gene>
<dbReference type="EMBL" id="AZBU02000002">
    <property type="protein sequence ID" value="TKR94931.1"/>
    <property type="molecule type" value="Genomic_DNA"/>
</dbReference>
<evidence type="ECO:0000313" key="4">
    <source>
        <dbReference type="Proteomes" id="UP000298663"/>
    </source>
</evidence>
<reference evidence="3 4" key="1">
    <citation type="journal article" date="2015" name="Genome Biol.">
        <title>Comparative genomics of Steinernema reveals deeply conserved gene regulatory networks.</title>
        <authorList>
            <person name="Dillman A.R."/>
            <person name="Macchietto M."/>
            <person name="Porter C.F."/>
            <person name="Rogers A."/>
            <person name="Williams B."/>
            <person name="Antoshechkin I."/>
            <person name="Lee M.M."/>
            <person name="Goodwin Z."/>
            <person name="Lu X."/>
            <person name="Lewis E.E."/>
            <person name="Goodrich-Blair H."/>
            <person name="Stock S.P."/>
            <person name="Adams B.J."/>
            <person name="Sternberg P.W."/>
            <person name="Mortazavi A."/>
        </authorList>
    </citation>
    <scope>NUCLEOTIDE SEQUENCE [LARGE SCALE GENOMIC DNA]</scope>
    <source>
        <strain evidence="3 4">ALL</strain>
    </source>
</reference>
<feature type="compositionally biased region" description="Polar residues" evidence="1">
    <location>
        <begin position="216"/>
        <end position="234"/>
    </location>
</feature>
<organism evidence="3 4">
    <name type="scientific">Steinernema carpocapsae</name>
    <name type="common">Entomopathogenic nematode</name>
    <dbReference type="NCBI Taxonomy" id="34508"/>
    <lineage>
        <taxon>Eukaryota</taxon>
        <taxon>Metazoa</taxon>
        <taxon>Ecdysozoa</taxon>
        <taxon>Nematoda</taxon>
        <taxon>Chromadorea</taxon>
        <taxon>Rhabditida</taxon>
        <taxon>Tylenchina</taxon>
        <taxon>Panagrolaimomorpha</taxon>
        <taxon>Strongyloidoidea</taxon>
        <taxon>Steinernematidae</taxon>
        <taxon>Steinernema</taxon>
    </lineage>
</organism>
<dbReference type="AlphaFoldDB" id="A0A4U5PFD0"/>
<evidence type="ECO:0000256" key="2">
    <source>
        <dbReference type="SAM" id="Phobius"/>
    </source>
</evidence>
<comment type="caution">
    <text evidence="3">The sequence shown here is derived from an EMBL/GenBank/DDBJ whole genome shotgun (WGS) entry which is preliminary data.</text>
</comment>
<feature type="transmembrane region" description="Helical" evidence="2">
    <location>
        <begin position="43"/>
        <end position="67"/>
    </location>
</feature>
<keyword evidence="4" id="KW-1185">Reference proteome</keyword>
<name>A0A4U5PFD0_STECR</name>
<reference evidence="3 4" key="2">
    <citation type="journal article" date="2019" name="G3 (Bethesda)">
        <title>Hybrid Assembly of the Genome of the Entomopathogenic Nematode Steinernema carpocapsae Identifies the X-Chromosome.</title>
        <authorList>
            <person name="Serra L."/>
            <person name="Macchietto M."/>
            <person name="Macias-Munoz A."/>
            <person name="McGill C.J."/>
            <person name="Rodriguez I.M."/>
            <person name="Rodriguez B."/>
            <person name="Murad R."/>
            <person name="Mortazavi A."/>
        </authorList>
    </citation>
    <scope>NUCLEOTIDE SEQUENCE [LARGE SCALE GENOMIC DNA]</scope>
    <source>
        <strain evidence="3 4">ALL</strain>
    </source>
</reference>
<feature type="region of interest" description="Disordered" evidence="1">
    <location>
        <begin position="103"/>
        <end position="266"/>
    </location>
</feature>
<keyword evidence="2" id="KW-0472">Membrane</keyword>
<feature type="compositionally biased region" description="Basic and acidic residues" evidence="1">
    <location>
        <begin position="114"/>
        <end position="125"/>
    </location>
</feature>
<feature type="compositionally biased region" description="Basic and acidic residues" evidence="1">
    <location>
        <begin position="193"/>
        <end position="213"/>
    </location>
</feature>
<sequence length="266" mass="29859">MSLEDFELAAAVGSRFRSHSSYLSVNLSCMAIPNWTKSSDSTFYVIFYSSILLAILTILIAGFVVFYRFLGVRIKQIQDDEEEIIKFVRHCIAMQKRRIPAASSEVNLSQTSEIEEKAPKEKKETQSTSSSTPEDTEEKKPKSKVKPTEGSISQSPKATEDDSTKSSSKKSEKSKMKALAVSMRMNKGRWGQKKPEEQLRKEDSTKMEKEKGQGRGKNQQSLKPSKNSRANGNESQRHSISILESIRPSTMKEIESTMKAPAKTGY</sequence>
<keyword evidence="2" id="KW-0812">Transmembrane</keyword>
<evidence type="ECO:0000313" key="3">
    <source>
        <dbReference type="EMBL" id="TKR94931.1"/>
    </source>
</evidence>
<protein>
    <submittedName>
        <fullName evidence="3">Uncharacterized protein</fullName>
    </submittedName>
</protein>